<evidence type="ECO:0000313" key="6">
    <source>
        <dbReference type="Proteomes" id="UP000694388"/>
    </source>
</evidence>
<evidence type="ECO:0000256" key="1">
    <source>
        <dbReference type="ARBA" id="ARBA00007406"/>
    </source>
</evidence>
<keyword evidence="6" id="KW-1185">Reference proteome</keyword>
<proteinExistence type="inferred from homology"/>
<sequence>GKVEPENGHSWSLRVTPIAVFQRMKSSKIPWRDAGATYVVESTGVFVTVEKASVNRPFLESAAKRVVVTFPSSPDATMFVMGVNEDSYDSETINASCITNCLALLAKDINDNLNSTQKTVDGPRGNSWHDGRCAAQNIIPAPPRTWAKSSQNLMGLLKPVKLPRGG</sequence>
<comment type="similarity">
    <text evidence="1">Belongs to the glyceraldehyde-3-phosphate dehydrogenase family.</text>
</comment>
<dbReference type="InterPro" id="IPR020828">
    <property type="entry name" value="GlycerAld_3-P_DH_NAD(P)-bd"/>
</dbReference>
<dbReference type="GO" id="GO:0005829">
    <property type="term" value="C:cytosol"/>
    <property type="evidence" value="ECO:0007669"/>
    <property type="project" value="TreeGrafter"/>
</dbReference>
<comment type="catalytic activity">
    <reaction evidence="3">
        <text>D-glyceraldehyde 3-phosphate + phosphate + NAD(+) = (2R)-3-phospho-glyceroyl phosphate + NADH + H(+)</text>
        <dbReference type="Rhea" id="RHEA:10300"/>
        <dbReference type="ChEBI" id="CHEBI:15378"/>
        <dbReference type="ChEBI" id="CHEBI:43474"/>
        <dbReference type="ChEBI" id="CHEBI:57540"/>
        <dbReference type="ChEBI" id="CHEBI:57604"/>
        <dbReference type="ChEBI" id="CHEBI:57945"/>
        <dbReference type="ChEBI" id="CHEBI:59776"/>
        <dbReference type="EC" id="1.2.1.12"/>
    </reaction>
</comment>
<evidence type="ECO:0000256" key="3">
    <source>
        <dbReference type="ARBA" id="ARBA00047698"/>
    </source>
</evidence>
<organism evidence="5 6">
    <name type="scientific">Eptatretus burgeri</name>
    <name type="common">Inshore hagfish</name>
    <dbReference type="NCBI Taxonomy" id="7764"/>
    <lineage>
        <taxon>Eukaryota</taxon>
        <taxon>Metazoa</taxon>
        <taxon>Chordata</taxon>
        <taxon>Craniata</taxon>
        <taxon>Vertebrata</taxon>
        <taxon>Cyclostomata</taxon>
        <taxon>Myxini</taxon>
        <taxon>Myxiniformes</taxon>
        <taxon>Myxinidae</taxon>
        <taxon>Eptatretinae</taxon>
        <taxon>Eptatretus</taxon>
    </lineage>
</organism>
<evidence type="ECO:0000256" key="2">
    <source>
        <dbReference type="ARBA" id="ARBA00023002"/>
    </source>
</evidence>
<dbReference type="SUPFAM" id="SSF55347">
    <property type="entry name" value="Glyceraldehyde-3-phosphate dehydrogenase-like, C-terminal domain"/>
    <property type="match status" value="1"/>
</dbReference>
<accession>A0A8C4R5D1</accession>
<dbReference type="GO" id="GO:0051287">
    <property type="term" value="F:NAD binding"/>
    <property type="evidence" value="ECO:0007669"/>
    <property type="project" value="InterPro"/>
</dbReference>
<dbReference type="GO" id="GO:0006096">
    <property type="term" value="P:glycolytic process"/>
    <property type="evidence" value="ECO:0007669"/>
    <property type="project" value="TreeGrafter"/>
</dbReference>
<dbReference type="OMA" id="GERXSAT"/>
<dbReference type="PRINTS" id="PR00078">
    <property type="entry name" value="G3PDHDRGNASE"/>
</dbReference>
<feature type="domain" description="Glyceraldehyde 3-phosphate dehydrogenase NAD(P) binding" evidence="4">
    <location>
        <begin position="1"/>
        <end position="97"/>
    </location>
</feature>
<dbReference type="Gene3D" id="3.30.360.10">
    <property type="entry name" value="Dihydrodipicolinate Reductase, domain 2"/>
    <property type="match status" value="1"/>
</dbReference>
<name>A0A8C4R5D1_EPTBU</name>
<keyword evidence="2" id="KW-0560">Oxidoreductase</keyword>
<dbReference type="InterPro" id="IPR020831">
    <property type="entry name" value="GlycerAld/Erythrose_P_DH"/>
</dbReference>
<dbReference type="InterPro" id="IPR036291">
    <property type="entry name" value="NAD(P)-bd_dom_sf"/>
</dbReference>
<dbReference type="GeneTree" id="ENSGT00940000160272"/>
<evidence type="ECO:0000259" key="4">
    <source>
        <dbReference type="SMART" id="SM00846"/>
    </source>
</evidence>
<dbReference type="Proteomes" id="UP000694388">
    <property type="component" value="Unplaced"/>
</dbReference>
<dbReference type="GO" id="GO:0004365">
    <property type="term" value="F:glyceraldehyde-3-phosphate dehydrogenase (NAD+) (phosphorylating) activity"/>
    <property type="evidence" value="ECO:0007669"/>
    <property type="project" value="UniProtKB-EC"/>
</dbReference>
<reference evidence="5" key="1">
    <citation type="submission" date="2025-08" db="UniProtKB">
        <authorList>
            <consortium name="Ensembl"/>
        </authorList>
    </citation>
    <scope>IDENTIFICATION</scope>
</reference>
<dbReference type="PANTHER" id="PTHR10836:SF76">
    <property type="entry name" value="GLYCERALDEHYDE-3-PHOSPHATE DEHYDROGENASE-RELATED"/>
    <property type="match status" value="1"/>
</dbReference>
<protein>
    <submittedName>
        <fullName evidence="5">Glyceraldehyde-3-phosphate dehydrogenase, spermatogenic</fullName>
    </submittedName>
</protein>
<dbReference type="Gene3D" id="3.40.50.720">
    <property type="entry name" value="NAD(P)-binding Rossmann-like Domain"/>
    <property type="match status" value="1"/>
</dbReference>
<dbReference type="PANTHER" id="PTHR10836">
    <property type="entry name" value="GLYCERALDEHYDE 3-PHOSPHATE DEHYDROGENASE"/>
    <property type="match status" value="1"/>
</dbReference>
<dbReference type="AlphaFoldDB" id="A0A8C4R5D1"/>
<dbReference type="SMART" id="SM00846">
    <property type="entry name" value="Gp_dh_N"/>
    <property type="match status" value="1"/>
</dbReference>
<dbReference type="SUPFAM" id="SSF51735">
    <property type="entry name" value="NAD(P)-binding Rossmann-fold domains"/>
    <property type="match status" value="1"/>
</dbReference>
<reference evidence="5" key="2">
    <citation type="submission" date="2025-09" db="UniProtKB">
        <authorList>
            <consortium name="Ensembl"/>
        </authorList>
    </citation>
    <scope>IDENTIFICATION</scope>
</reference>
<evidence type="ECO:0000313" key="5">
    <source>
        <dbReference type="Ensembl" id="ENSEBUP00000025135.1"/>
    </source>
</evidence>
<dbReference type="Ensembl" id="ENSEBUT00000025711.1">
    <property type="protein sequence ID" value="ENSEBUP00000025135.1"/>
    <property type="gene ID" value="ENSEBUG00000015498.1"/>
</dbReference>